<protein>
    <submittedName>
        <fullName evidence="1">Uncharacterized protein</fullName>
    </submittedName>
</protein>
<gene>
    <name evidence="1" type="ORF">TM448A00065_0039</name>
    <name evidence="2" type="ORF">TM448B00134_0068</name>
</gene>
<dbReference type="EMBL" id="MT144591">
    <property type="protein sequence ID" value="QJH93774.1"/>
    <property type="molecule type" value="Genomic_DNA"/>
</dbReference>
<name>A0A6H1Z7Y2_9ZZZZ</name>
<dbReference type="EMBL" id="MT143972">
    <property type="protein sequence ID" value="QJA43993.1"/>
    <property type="molecule type" value="Genomic_DNA"/>
</dbReference>
<evidence type="ECO:0000313" key="2">
    <source>
        <dbReference type="EMBL" id="QJH93774.1"/>
    </source>
</evidence>
<accession>A0A6H1Z7Y2</accession>
<proteinExistence type="predicted"/>
<dbReference type="AlphaFoldDB" id="A0A6H1Z7Y2"/>
<evidence type="ECO:0000313" key="1">
    <source>
        <dbReference type="EMBL" id="QJA43993.1"/>
    </source>
</evidence>
<reference evidence="1" key="1">
    <citation type="submission" date="2020-03" db="EMBL/GenBank/DDBJ databases">
        <title>The deep terrestrial virosphere.</title>
        <authorList>
            <person name="Holmfeldt K."/>
            <person name="Nilsson E."/>
            <person name="Simone D."/>
            <person name="Lopez-Fernandez M."/>
            <person name="Wu X."/>
            <person name="de Brujin I."/>
            <person name="Lundin D."/>
            <person name="Andersson A."/>
            <person name="Bertilsson S."/>
            <person name="Dopson M."/>
        </authorList>
    </citation>
    <scope>NUCLEOTIDE SEQUENCE</scope>
    <source>
        <strain evidence="1">TM448A00065</strain>
        <strain evidence="2">TM448B00134</strain>
    </source>
</reference>
<organism evidence="1">
    <name type="scientific">viral metagenome</name>
    <dbReference type="NCBI Taxonomy" id="1070528"/>
    <lineage>
        <taxon>unclassified sequences</taxon>
        <taxon>metagenomes</taxon>
        <taxon>organismal metagenomes</taxon>
    </lineage>
</organism>
<sequence>MLTILMTGETPAVGVFHTLAGASKNLIEIAAGTLRVKYIDGKIVGRDYSQAGGYYSPPRVEDHGQLVGHLQLGGYTCEGLMHDGRMLLSVAYAPGDIVVEVRCSDPEEAEPFFAVSVRDLGDPLDEPEIDNPGVNW</sequence>